<dbReference type="Gene3D" id="3.40.50.720">
    <property type="entry name" value="NAD(P)-binding Rossmann-like Domain"/>
    <property type="match status" value="1"/>
</dbReference>
<dbReference type="GO" id="GO:0008641">
    <property type="term" value="F:ubiquitin-like modifier activating enzyme activity"/>
    <property type="evidence" value="ECO:0007669"/>
    <property type="project" value="InterPro"/>
</dbReference>
<accession>A0A3R9P146</accession>
<protein>
    <submittedName>
        <fullName evidence="3">PRTRC genetic system ThiF family protein</fullName>
    </submittedName>
</protein>
<dbReference type="AlphaFoldDB" id="A0A3R9P146"/>
<proteinExistence type="predicted"/>
<keyword evidence="1" id="KW-0472">Membrane</keyword>
<gene>
    <name evidence="3" type="ORF">EDE15_4262</name>
</gene>
<dbReference type="Proteomes" id="UP000269669">
    <property type="component" value="Unassembled WGS sequence"/>
</dbReference>
<evidence type="ECO:0000313" key="4">
    <source>
        <dbReference type="Proteomes" id="UP000269669"/>
    </source>
</evidence>
<dbReference type="Pfam" id="PF00899">
    <property type="entry name" value="ThiF"/>
    <property type="match status" value="1"/>
</dbReference>
<keyword evidence="1" id="KW-1133">Transmembrane helix</keyword>
<comment type="caution">
    <text evidence="3">The sequence shown here is derived from an EMBL/GenBank/DDBJ whole genome shotgun (WGS) entry which is preliminary data.</text>
</comment>
<organism evidence="3 4">
    <name type="scientific">Edaphobacter aggregans</name>
    <dbReference type="NCBI Taxonomy" id="570835"/>
    <lineage>
        <taxon>Bacteria</taxon>
        <taxon>Pseudomonadati</taxon>
        <taxon>Acidobacteriota</taxon>
        <taxon>Terriglobia</taxon>
        <taxon>Terriglobales</taxon>
        <taxon>Acidobacteriaceae</taxon>
        <taxon>Edaphobacter</taxon>
    </lineage>
</organism>
<dbReference type="OrthoDB" id="5298642at2"/>
<sequence>MRIVHTLSNIDSPYRRTLRVLLIGSGGNGSAVLFGLPYLHRALEAWGRPEGIDVTVMDGDAVSPTNCVRQPFGAADVGHNKATLLVNRVNLFHGLAWRSEECFFSKQNRNPGTGYDSTIDFVISCVDTRAARREIHEAFQSRSGPWRHIRYWLDIGNNASNGQFVLGQPLNDINHQSRTRLRTVTELFPSIMDTSQGEGPLPSCSAAEALERQEPFLNSVLAASALAMLTRLLRYGSLDHHGAFYNAEKARTVPIPIDPEVWEKQARWRRAAKAA</sequence>
<reference evidence="3 4" key="1">
    <citation type="submission" date="2018-12" db="EMBL/GenBank/DDBJ databases">
        <title>Sequencing of bacterial isolates from soil warming experiment in Harvard Forest, Massachusetts, USA.</title>
        <authorList>
            <person name="Deangelis K."/>
        </authorList>
    </citation>
    <scope>NUCLEOTIDE SEQUENCE [LARGE SCALE GENOMIC DNA]</scope>
    <source>
        <strain evidence="3 4">EB153</strain>
    </source>
</reference>
<dbReference type="RefSeq" id="WP_125486993.1">
    <property type="nucleotide sequence ID" value="NZ_RSDW01000001.1"/>
</dbReference>
<dbReference type="CDD" id="cd01483">
    <property type="entry name" value="E1_enzyme_family"/>
    <property type="match status" value="1"/>
</dbReference>
<dbReference type="NCBIfam" id="TIGR03736">
    <property type="entry name" value="PRTRC_ThiF"/>
    <property type="match status" value="1"/>
</dbReference>
<dbReference type="InterPro" id="IPR022500">
    <property type="entry name" value="PRTRC_ThiF"/>
</dbReference>
<dbReference type="SUPFAM" id="SSF69572">
    <property type="entry name" value="Activating enzymes of the ubiquitin-like proteins"/>
    <property type="match status" value="1"/>
</dbReference>
<evidence type="ECO:0000313" key="3">
    <source>
        <dbReference type="EMBL" id="RSL18667.1"/>
    </source>
</evidence>
<keyword evidence="4" id="KW-1185">Reference proteome</keyword>
<dbReference type="EMBL" id="RSDW01000001">
    <property type="protein sequence ID" value="RSL18667.1"/>
    <property type="molecule type" value="Genomic_DNA"/>
</dbReference>
<evidence type="ECO:0000259" key="2">
    <source>
        <dbReference type="Pfam" id="PF00899"/>
    </source>
</evidence>
<feature type="domain" description="THIF-type NAD/FAD binding fold" evidence="2">
    <location>
        <begin position="16"/>
        <end position="147"/>
    </location>
</feature>
<evidence type="ECO:0000256" key="1">
    <source>
        <dbReference type="SAM" id="Phobius"/>
    </source>
</evidence>
<keyword evidence="1" id="KW-0812">Transmembrane</keyword>
<dbReference type="InterPro" id="IPR000594">
    <property type="entry name" value="ThiF_NAD_FAD-bd"/>
</dbReference>
<feature type="transmembrane region" description="Helical" evidence="1">
    <location>
        <begin position="20"/>
        <end position="39"/>
    </location>
</feature>
<name>A0A3R9P146_9BACT</name>
<dbReference type="InterPro" id="IPR035985">
    <property type="entry name" value="Ubiquitin-activating_enz"/>
</dbReference>